<evidence type="ECO:0000313" key="3">
    <source>
        <dbReference type="Proteomes" id="UP000075809"/>
    </source>
</evidence>
<keyword evidence="3" id="KW-1185">Reference proteome</keyword>
<name>A0A151WQ55_9HYME</name>
<dbReference type="Proteomes" id="UP000075809">
    <property type="component" value="Unassembled WGS sequence"/>
</dbReference>
<accession>A0A151WQ55</accession>
<protein>
    <submittedName>
        <fullName evidence="2">Uncharacterized protein</fullName>
    </submittedName>
</protein>
<evidence type="ECO:0000313" key="2">
    <source>
        <dbReference type="EMBL" id="KYQ49996.1"/>
    </source>
</evidence>
<feature type="region of interest" description="Disordered" evidence="1">
    <location>
        <begin position="191"/>
        <end position="211"/>
    </location>
</feature>
<gene>
    <name evidence="2" type="ORF">ALC60_10933</name>
</gene>
<dbReference type="AlphaFoldDB" id="A0A151WQ55"/>
<feature type="compositionally biased region" description="Basic and acidic residues" evidence="1">
    <location>
        <begin position="191"/>
        <end position="205"/>
    </location>
</feature>
<reference evidence="2 3" key="1">
    <citation type="submission" date="2015-09" db="EMBL/GenBank/DDBJ databases">
        <title>Trachymyrmex zeteki WGS genome.</title>
        <authorList>
            <person name="Nygaard S."/>
            <person name="Hu H."/>
            <person name="Boomsma J."/>
            <person name="Zhang G."/>
        </authorList>
    </citation>
    <scope>NUCLEOTIDE SEQUENCE [LARGE SCALE GENOMIC DNA]</scope>
    <source>
        <strain evidence="2">Tzet28-1</strain>
        <tissue evidence="2">Whole body</tissue>
    </source>
</reference>
<evidence type="ECO:0000256" key="1">
    <source>
        <dbReference type="SAM" id="MobiDB-lite"/>
    </source>
</evidence>
<proteinExistence type="predicted"/>
<sequence length="251" mass="29044">MLCVRVYVCTSVREQMGDEVKGERTTSRVPKASTFCYAIARSWRRDSIKRRTRHHGRPINPQTQKWIMTFPAAIVHAFYYARNYVRDSWVDSRSSGRLLSAATYRRSFLPLYVVLLARKPYRLLVYIDFFPKRLYLLARGSKPIHHRGPKFVRSRNSGLHYIHLSFVAGIAETRLNLHSIPVSNHQCAELGRAEPSEEKNSDERGTGSSLGCSTSSGTFYQVILELRKVYRIAEMRVLILGCFIPWNLRFL</sequence>
<dbReference type="EMBL" id="KQ982845">
    <property type="protein sequence ID" value="KYQ49996.1"/>
    <property type="molecule type" value="Genomic_DNA"/>
</dbReference>
<organism evidence="2 3">
    <name type="scientific">Mycetomoellerius zeteki</name>
    <dbReference type="NCBI Taxonomy" id="64791"/>
    <lineage>
        <taxon>Eukaryota</taxon>
        <taxon>Metazoa</taxon>
        <taxon>Ecdysozoa</taxon>
        <taxon>Arthropoda</taxon>
        <taxon>Hexapoda</taxon>
        <taxon>Insecta</taxon>
        <taxon>Pterygota</taxon>
        <taxon>Neoptera</taxon>
        <taxon>Endopterygota</taxon>
        <taxon>Hymenoptera</taxon>
        <taxon>Apocrita</taxon>
        <taxon>Aculeata</taxon>
        <taxon>Formicoidea</taxon>
        <taxon>Formicidae</taxon>
        <taxon>Myrmicinae</taxon>
        <taxon>Mycetomoellerius</taxon>
    </lineage>
</organism>